<keyword evidence="3" id="KW-1185">Reference proteome</keyword>
<evidence type="ECO:0008006" key="4">
    <source>
        <dbReference type="Google" id="ProtNLM"/>
    </source>
</evidence>
<protein>
    <recommendedName>
        <fullName evidence="4">DUF1062 domain-containing protein</fullName>
    </recommendedName>
</protein>
<reference evidence="2 3" key="1">
    <citation type="submission" date="2013-11" db="EMBL/GenBank/DDBJ databases">
        <title>Complete genome sequence of Clostridum sp. M2/40.</title>
        <authorList>
            <person name="Wibberg D."/>
            <person name="Puehler A."/>
            <person name="Schlueter A."/>
        </authorList>
    </citation>
    <scope>NUCLEOTIDE SEQUENCE [LARGE SCALE GENOMIC DNA]</scope>
    <source>
        <strain evidence="3">M2/40</strain>
    </source>
</reference>
<sequence length="193" mass="22852">MSCFNRYRWELVPNNLPVVKRSCPKCKCKTSFINTEKFRVNANKNNIDVWLIYQCEKCKSTWNMAIYERVNPREIDKEEYKSFLSNDKDLVKMYSFDIGIYRKNKAEVILENISYKVNKYIIEEGFINADSIITITTKFPLEIRMDKFLSDNLNLSRSKVKFMIDNGYINSNSSNKLMKVKIVNSIELYVKNL</sequence>
<dbReference type="Pfam" id="PF06353">
    <property type="entry name" value="DUF1062"/>
    <property type="match status" value="1"/>
</dbReference>
<accession>W6S6N9</accession>
<dbReference type="AlphaFoldDB" id="W6S6N9"/>
<dbReference type="PROSITE" id="PS50889">
    <property type="entry name" value="S4"/>
    <property type="match status" value="1"/>
</dbReference>
<evidence type="ECO:0000256" key="1">
    <source>
        <dbReference type="PROSITE-ProRule" id="PRU00182"/>
    </source>
</evidence>
<evidence type="ECO:0000313" key="3">
    <source>
        <dbReference type="Proteomes" id="UP000019426"/>
    </source>
</evidence>
<dbReference type="eggNOG" id="COG4332">
    <property type="taxonomic scope" value="Bacteria"/>
</dbReference>
<proteinExistence type="predicted"/>
<name>W6S6N9_9CLOT</name>
<dbReference type="PATRIC" id="fig|1216932.3.peg.2896"/>
<dbReference type="STRING" id="1216932.CM240_2930"/>
<dbReference type="OrthoDB" id="9810886at2"/>
<dbReference type="KEGG" id="clt:CM240_2930"/>
<dbReference type="EMBL" id="HG917869">
    <property type="protein sequence ID" value="CDM70047.1"/>
    <property type="molecule type" value="Genomic_DNA"/>
</dbReference>
<gene>
    <name evidence="2" type="ORF">CM240_2930</name>
</gene>
<dbReference type="RefSeq" id="WP_044040215.1">
    <property type="nucleotide sequence ID" value="NZ_HG917869.1"/>
</dbReference>
<dbReference type="InterPro" id="IPR036986">
    <property type="entry name" value="S4_RNA-bd_sf"/>
</dbReference>
<dbReference type="Gene3D" id="3.10.290.10">
    <property type="entry name" value="RNA-binding S4 domain"/>
    <property type="match status" value="1"/>
</dbReference>
<dbReference type="HOGENOM" id="CLU_090982_0_0_9"/>
<evidence type="ECO:0000313" key="2">
    <source>
        <dbReference type="EMBL" id="CDM70047.1"/>
    </source>
</evidence>
<keyword evidence="1" id="KW-0694">RNA-binding</keyword>
<dbReference type="Proteomes" id="UP000019426">
    <property type="component" value="Chromosome M2/40_rep2"/>
</dbReference>
<dbReference type="GO" id="GO:0003723">
    <property type="term" value="F:RNA binding"/>
    <property type="evidence" value="ECO:0007669"/>
    <property type="project" value="UniProtKB-KW"/>
</dbReference>
<dbReference type="InterPro" id="IPR009412">
    <property type="entry name" value="DUF1062"/>
</dbReference>
<organism evidence="2 3">
    <name type="scientific">Clostridium bornimense</name>
    <dbReference type="NCBI Taxonomy" id="1216932"/>
    <lineage>
        <taxon>Bacteria</taxon>
        <taxon>Bacillati</taxon>
        <taxon>Bacillota</taxon>
        <taxon>Clostridia</taxon>
        <taxon>Eubacteriales</taxon>
        <taxon>Clostridiaceae</taxon>
        <taxon>Clostridium</taxon>
    </lineage>
</organism>